<feature type="transmembrane region" description="Helical" evidence="1">
    <location>
        <begin position="411"/>
        <end position="432"/>
    </location>
</feature>
<keyword evidence="1" id="KW-1133">Transmembrane helix</keyword>
<keyword evidence="1" id="KW-0472">Membrane</keyword>
<dbReference type="EMBL" id="CAESAG010000023">
    <property type="protein sequence ID" value="CAB4332152.1"/>
    <property type="molecule type" value="Genomic_DNA"/>
</dbReference>
<feature type="transmembrane region" description="Helical" evidence="1">
    <location>
        <begin position="271"/>
        <end position="292"/>
    </location>
</feature>
<protein>
    <submittedName>
        <fullName evidence="2">Unannotated protein</fullName>
    </submittedName>
</protein>
<gene>
    <name evidence="2" type="ORF">UFOPK4080_00266</name>
</gene>
<feature type="transmembrane region" description="Helical" evidence="1">
    <location>
        <begin position="233"/>
        <end position="259"/>
    </location>
</feature>
<feature type="transmembrane region" description="Helical" evidence="1">
    <location>
        <begin position="476"/>
        <end position="494"/>
    </location>
</feature>
<name>A0A6J5YT98_9ZZZZ</name>
<evidence type="ECO:0000256" key="1">
    <source>
        <dbReference type="SAM" id="Phobius"/>
    </source>
</evidence>
<feature type="transmembrane region" description="Helical" evidence="1">
    <location>
        <begin position="444"/>
        <end position="464"/>
    </location>
</feature>
<feature type="transmembrane region" description="Helical" evidence="1">
    <location>
        <begin position="312"/>
        <end position="333"/>
    </location>
</feature>
<organism evidence="2">
    <name type="scientific">freshwater metagenome</name>
    <dbReference type="NCBI Taxonomy" id="449393"/>
    <lineage>
        <taxon>unclassified sequences</taxon>
        <taxon>metagenomes</taxon>
        <taxon>ecological metagenomes</taxon>
    </lineage>
</organism>
<feature type="transmembrane region" description="Helical" evidence="1">
    <location>
        <begin position="123"/>
        <end position="142"/>
    </location>
</feature>
<keyword evidence="1" id="KW-0812">Transmembrane</keyword>
<sequence>MRNKLISAALAAFALFLSIPQSVAADIPLLTWERGKEQNIVLGGYTDQGSWKLRLVNAANVPLELSRSTPNKDGYVVYSIILPNDLPVGAYRIETLSKTGKTNVVAGIQVVELAYFDILRVPVQLLILVSVLIFLLSTLSTLRIRRYEQMSYLQAKTELSLPPAIASFYRLRRNAVSGVQRSLFKHVIKKEGELFHKVSPALWSLFPIATFIFGAYIGIAAGSALGIPNIPVLLFLVAAILGIFDPYSGFTAAMGFSILQTMQGNISTVRAVGALMAIALAWVAPGLLASIYREMLTKENLPPRLSRILPLLISAVVAGAVFYSSELLLVSLLDRIGPLVNTRIDLPIIVGLTFLLKEQTQMMVERHALLTPSNLEVKTIRLTRIISPRALLILATFFAGIAYVWTESLWFAGLCSLLFAFPLLLLQVRFASPQIASLARVPRNILIESTLVTAMSSAIFLYIQNSPFDAIQKGKLILLGATIPLAIHAIYSSLSDIQEREMADLS</sequence>
<reference evidence="2" key="1">
    <citation type="submission" date="2020-05" db="EMBL/GenBank/DDBJ databases">
        <authorList>
            <person name="Chiriac C."/>
            <person name="Salcher M."/>
            <person name="Ghai R."/>
            <person name="Kavagutti S V."/>
        </authorList>
    </citation>
    <scope>NUCLEOTIDE SEQUENCE</scope>
</reference>
<proteinExistence type="predicted"/>
<dbReference type="AlphaFoldDB" id="A0A6J5YT98"/>
<evidence type="ECO:0000313" key="2">
    <source>
        <dbReference type="EMBL" id="CAB4332152.1"/>
    </source>
</evidence>
<feature type="transmembrane region" description="Helical" evidence="1">
    <location>
        <begin position="202"/>
        <end position="227"/>
    </location>
</feature>
<feature type="transmembrane region" description="Helical" evidence="1">
    <location>
        <begin position="386"/>
        <end position="405"/>
    </location>
</feature>
<accession>A0A6J5YT98</accession>